<sequence length="100" mass="10534">MALVKRKSIERDKENERGSGEERENEVRREEESRVLESGKGRAQELVGQLGLDLGPSTGDEGQAGGGERLPGLPVLQAPWALGGADGVPGGGVRGFVGPW</sequence>
<dbReference type="HOGENOM" id="CLU_2305245_0_0_1"/>
<reference evidence="2" key="1">
    <citation type="submission" date="2009-02" db="EMBL/GenBank/DDBJ databases">
        <title>The Genome Sequence of Ajellomyces capsulatus strain G186AR.</title>
        <authorList>
            <consortium name="The Broad Institute Genome Sequencing Platform"/>
            <person name="Champion M."/>
            <person name="Cuomo C."/>
            <person name="Ma L.-J."/>
            <person name="Henn M.R."/>
            <person name="Sil A."/>
            <person name="Goldman B."/>
            <person name="Young S.K."/>
            <person name="Kodira C.D."/>
            <person name="Zeng Q."/>
            <person name="Koehrsen M."/>
            <person name="Alvarado L."/>
            <person name="Berlin A."/>
            <person name="Borenstein D."/>
            <person name="Chen Z."/>
            <person name="Engels R."/>
            <person name="Freedman E."/>
            <person name="Gellesch M."/>
            <person name="Goldberg J."/>
            <person name="Griggs A."/>
            <person name="Gujja S."/>
            <person name="Heiman D."/>
            <person name="Hepburn T."/>
            <person name="Howarth C."/>
            <person name="Jen D."/>
            <person name="Larson L."/>
            <person name="Lewis B."/>
            <person name="Mehta T."/>
            <person name="Park D."/>
            <person name="Pearson M."/>
            <person name="Roberts A."/>
            <person name="Saif S."/>
            <person name="Shea T."/>
            <person name="Shenoy N."/>
            <person name="Sisk P."/>
            <person name="Stolte C."/>
            <person name="Sykes S."/>
            <person name="Walk T."/>
            <person name="White J."/>
            <person name="Yandava C."/>
            <person name="Klein B."/>
            <person name="McEwen J.G."/>
            <person name="Puccia R."/>
            <person name="Goldman G.H."/>
            <person name="Felipe M.S."/>
            <person name="Nino-Vega G."/>
            <person name="San-Blas G."/>
            <person name="Taylor J."/>
            <person name="Mendoza L."/>
            <person name="Galagan J."/>
            <person name="Nusbaum C."/>
            <person name="Birren B."/>
        </authorList>
    </citation>
    <scope>NUCLEOTIDE SEQUENCE</scope>
    <source>
        <strain evidence="2">G186AR</strain>
    </source>
</reference>
<feature type="compositionally biased region" description="Basic and acidic residues" evidence="1">
    <location>
        <begin position="7"/>
        <end position="43"/>
    </location>
</feature>
<evidence type="ECO:0000313" key="2">
    <source>
        <dbReference type="EMBL" id="EEH06866.1"/>
    </source>
</evidence>
<name>C0NPK6_AJECG</name>
<protein>
    <submittedName>
        <fullName evidence="2">Uncharacterized protein</fullName>
    </submittedName>
</protein>
<evidence type="ECO:0000313" key="3">
    <source>
        <dbReference type="Proteomes" id="UP000001631"/>
    </source>
</evidence>
<keyword evidence="3" id="KW-1185">Reference proteome</keyword>
<dbReference type="AlphaFoldDB" id="C0NPK6"/>
<dbReference type="EMBL" id="GG663368">
    <property type="protein sequence ID" value="EEH06866.1"/>
    <property type="molecule type" value="Genomic_DNA"/>
</dbReference>
<dbReference type="InParanoid" id="C0NPK6"/>
<dbReference type="Proteomes" id="UP000001631">
    <property type="component" value="Unassembled WGS sequence"/>
</dbReference>
<dbReference type="GeneID" id="69038102"/>
<dbReference type="RefSeq" id="XP_045287347.1">
    <property type="nucleotide sequence ID" value="XM_045432135.1"/>
</dbReference>
<feature type="region of interest" description="Disordered" evidence="1">
    <location>
        <begin position="1"/>
        <end position="72"/>
    </location>
</feature>
<organism evidence="2 3">
    <name type="scientific">Ajellomyces capsulatus (strain G186AR / H82 / ATCC MYA-2454 / RMSCC 2432)</name>
    <name type="common">Darling's disease fungus</name>
    <name type="synonym">Histoplasma capsulatum</name>
    <dbReference type="NCBI Taxonomy" id="447093"/>
    <lineage>
        <taxon>Eukaryota</taxon>
        <taxon>Fungi</taxon>
        <taxon>Dikarya</taxon>
        <taxon>Ascomycota</taxon>
        <taxon>Pezizomycotina</taxon>
        <taxon>Eurotiomycetes</taxon>
        <taxon>Eurotiomycetidae</taxon>
        <taxon>Onygenales</taxon>
        <taxon>Ajellomycetaceae</taxon>
        <taxon>Histoplasma</taxon>
    </lineage>
</organism>
<accession>C0NPK6</accession>
<proteinExistence type="predicted"/>
<evidence type="ECO:0000256" key="1">
    <source>
        <dbReference type="SAM" id="MobiDB-lite"/>
    </source>
</evidence>
<gene>
    <name evidence="2" type="ORF">HCBG_05086</name>
</gene>